<dbReference type="Gene3D" id="3.30.70.1230">
    <property type="entry name" value="Nucleotide cyclase"/>
    <property type="match status" value="1"/>
</dbReference>
<dbReference type="SUPFAM" id="SSF55073">
    <property type="entry name" value="Nucleotide cyclase"/>
    <property type="match status" value="1"/>
</dbReference>
<dbReference type="InterPro" id="IPR050697">
    <property type="entry name" value="Adenylyl/Guanylyl_Cyclase_3/4"/>
</dbReference>
<dbReference type="PANTHER" id="PTHR43081:SF11">
    <property type="entry name" value="BLR2264 PROTEIN"/>
    <property type="match status" value="1"/>
</dbReference>
<reference evidence="2" key="1">
    <citation type="submission" date="2022-05" db="EMBL/GenBank/DDBJ databases">
        <authorList>
            <person name="Pankratov T."/>
        </authorList>
    </citation>
    <scope>NUCLEOTIDE SEQUENCE</scope>
    <source>
        <strain evidence="2">BP6-180914</strain>
    </source>
</reference>
<dbReference type="InterPro" id="IPR001054">
    <property type="entry name" value="A/G_cyclase"/>
</dbReference>
<dbReference type="Pfam" id="PF00211">
    <property type="entry name" value="Guanylate_cyc"/>
    <property type="match status" value="1"/>
</dbReference>
<accession>A0AA42CI80</accession>
<feature type="domain" description="Guanylate cyclase" evidence="1">
    <location>
        <begin position="216"/>
        <end position="351"/>
    </location>
</feature>
<dbReference type="GO" id="GO:0004016">
    <property type="term" value="F:adenylate cyclase activity"/>
    <property type="evidence" value="ECO:0007669"/>
    <property type="project" value="UniProtKB-ARBA"/>
</dbReference>
<dbReference type="CDD" id="cd07302">
    <property type="entry name" value="CHD"/>
    <property type="match status" value="1"/>
</dbReference>
<protein>
    <submittedName>
        <fullName evidence="2">Adenylate/guanylate cyclase domain-containing protein</fullName>
    </submittedName>
</protein>
<dbReference type="AlphaFoldDB" id="A0AA42CI80"/>
<dbReference type="PANTHER" id="PTHR43081">
    <property type="entry name" value="ADENYLATE CYCLASE, TERMINAL-DIFFERENTIATION SPECIFIC-RELATED"/>
    <property type="match status" value="1"/>
</dbReference>
<evidence type="ECO:0000313" key="3">
    <source>
        <dbReference type="Proteomes" id="UP001165667"/>
    </source>
</evidence>
<sequence>MSKEISDTAELARWITQSATASDDGESLLKNYSLALVAAGIPVWRLGVSMPALDPTASSFSLIWTSDEGVVLSQTPHGEENEVAFRQSPIQSLLEKSEVFGRWRLDALGVGDPFPVLHEFKSAGGTDYVLYLVAFTPGTALRGVAISFVTREPTGFSASQMAALADLIPALGLAMCKLAFSHTLRHTLGTYLGAATGTHVLGGQIRRGEGRTIWAAILLTDLRGFTALADRQDPTEVVGWLDEHFEAVGEPIAASGGEILKFMGDGFLAVFPVSAPEIHPCIDCESALQAAVAARAANRRLNEMRRARHLPALEVDIVLHFGEVVYGNVGTDRRLDFTVIGRAVNEASRIEKLCGDLDRSILISDSFANRCRYALDAVGSVSLRGLEHSQRVWTLPDGNMPLAHSTA</sequence>
<evidence type="ECO:0000259" key="1">
    <source>
        <dbReference type="PROSITE" id="PS50125"/>
    </source>
</evidence>
<proteinExistence type="predicted"/>
<dbReference type="GO" id="GO:0006171">
    <property type="term" value="P:cAMP biosynthetic process"/>
    <property type="evidence" value="ECO:0007669"/>
    <property type="project" value="TreeGrafter"/>
</dbReference>
<dbReference type="PROSITE" id="PS50125">
    <property type="entry name" value="GUANYLATE_CYCLASE_2"/>
    <property type="match status" value="1"/>
</dbReference>
<dbReference type="EMBL" id="JAMOIM010000004">
    <property type="protein sequence ID" value="MCW6508074.1"/>
    <property type="molecule type" value="Genomic_DNA"/>
</dbReference>
<evidence type="ECO:0000313" key="2">
    <source>
        <dbReference type="EMBL" id="MCW6508074.1"/>
    </source>
</evidence>
<comment type="caution">
    <text evidence="2">The sequence shown here is derived from an EMBL/GenBank/DDBJ whole genome shotgun (WGS) entry which is preliminary data.</text>
</comment>
<organism evidence="2 3">
    <name type="scientific">Lichenifustis flavocetrariae</name>
    <dbReference type="NCBI Taxonomy" id="2949735"/>
    <lineage>
        <taxon>Bacteria</taxon>
        <taxon>Pseudomonadati</taxon>
        <taxon>Pseudomonadota</taxon>
        <taxon>Alphaproteobacteria</taxon>
        <taxon>Hyphomicrobiales</taxon>
        <taxon>Lichenihabitantaceae</taxon>
        <taxon>Lichenifustis</taxon>
    </lineage>
</organism>
<dbReference type="Proteomes" id="UP001165667">
    <property type="component" value="Unassembled WGS sequence"/>
</dbReference>
<name>A0AA42CI80_9HYPH</name>
<dbReference type="GO" id="GO:0035556">
    <property type="term" value="P:intracellular signal transduction"/>
    <property type="evidence" value="ECO:0007669"/>
    <property type="project" value="InterPro"/>
</dbReference>
<dbReference type="InterPro" id="IPR029787">
    <property type="entry name" value="Nucleotide_cyclase"/>
</dbReference>
<dbReference type="RefSeq" id="WP_282584423.1">
    <property type="nucleotide sequence ID" value="NZ_JAMOIM010000004.1"/>
</dbReference>
<dbReference type="SMART" id="SM00044">
    <property type="entry name" value="CYCc"/>
    <property type="match status" value="1"/>
</dbReference>
<keyword evidence="3" id="KW-1185">Reference proteome</keyword>
<gene>
    <name evidence="2" type="ORF">M8523_08570</name>
</gene>